<accession>A0A5C8NYZ5</accession>
<organism evidence="2 3">
    <name type="scientific">Zeimonas arvi</name>
    <dbReference type="NCBI Taxonomy" id="2498847"/>
    <lineage>
        <taxon>Bacteria</taxon>
        <taxon>Pseudomonadati</taxon>
        <taxon>Pseudomonadota</taxon>
        <taxon>Betaproteobacteria</taxon>
        <taxon>Burkholderiales</taxon>
        <taxon>Burkholderiaceae</taxon>
        <taxon>Zeimonas</taxon>
    </lineage>
</organism>
<evidence type="ECO:0000313" key="2">
    <source>
        <dbReference type="EMBL" id="TXL66356.1"/>
    </source>
</evidence>
<reference evidence="2 3" key="1">
    <citation type="submission" date="2019-06" db="EMBL/GenBank/DDBJ databases">
        <title>Quisquiliibacterium sp. nov., isolated from a maize field.</title>
        <authorList>
            <person name="Lin S.-Y."/>
            <person name="Tsai C.-F."/>
            <person name="Young C.-C."/>
        </authorList>
    </citation>
    <scope>NUCLEOTIDE SEQUENCE [LARGE SCALE GENOMIC DNA]</scope>
    <source>
        <strain evidence="2 3">CC-CFT501</strain>
    </source>
</reference>
<dbReference type="InterPro" id="IPR001509">
    <property type="entry name" value="Epimerase_deHydtase"/>
</dbReference>
<dbReference type="AlphaFoldDB" id="A0A5C8NYZ5"/>
<keyword evidence="3" id="KW-1185">Reference proteome</keyword>
<dbReference type="Pfam" id="PF01370">
    <property type="entry name" value="Epimerase"/>
    <property type="match status" value="1"/>
</dbReference>
<proteinExistence type="predicted"/>
<dbReference type="InterPro" id="IPR050177">
    <property type="entry name" value="Lipid_A_modif_metabolic_enz"/>
</dbReference>
<dbReference type="SUPFAM" id="SSF51735">
    <property type="entry name" value="NAD(P)-binding Rossmann-fold domains"/>
    <property type="match status" value="1"/>
</dbReference>
<dbReference type="Proteomes" id="UP000321548">
    <property type="component" value="Unassembled WGS sequence"/>
</dbReference>
<gene>
    <name evidence="2" type="ORF">FHP08_09850</name>
</gene>
<dbReference type="CDD" id="cd05232">
    <property type="entry name" value="UDP_G4E_4_SDR_e"/>
    <property type="match status" value="1"/>
</dbReference>
<sequence length="336" mass="35302">MIAPARSQGVADGVSAGVRRRVLVTGATGFIGTALVPALLARGWQVRAAVRSPGRTAAGDEVVVGSLGEAFDWAPALHGVDRVVHLAARVHVMQDSASDPLAEFRRANVAGTLALARAASDAGVRRFVFVSSIKVNGEGTREGVPFGADDPPAPVDPYGVSKREAEDALFDIGRSTGMEVVVVRPPLVYGPGVKANFEAMMRWLMRGVPLPLGAIRNRRTLVGLDNLVDLIATCLEHPAAAGEIFLAGDGEDLSTTDLLRRLAAALGARARLIPVPATLLEAAAALLGKRAVAQRLCGNLQVDIGKARRLLGWAPPVPVDEGLRRTAAHFLGQRRS</sequence>
<evidence type="ECO:0000259" key="1">
    <source>
        <dbReference type="Pfam" id="PF01370"/>
    </source>
</evidence>
<feature type="domain" description="NAD-dependent epimerase/dehydratase" evidence="1">
    <location>
        <begin position="22"/>
        <end position="247"/>
    </location>
</feature>
<dbReference type="OrthoDB" id="9801056at2"/>
<dbReference type="InterPro" id="IPR036291">
    <property type="entry name" value="NAD(P)-bd_dom_sf"/>
</dbReference>
<dbReference type="PANTHER" id="PTHR43245:SF58">
    <property type="entry name" value="BLL5923 PROTEIN"/>
    <property type="match status" value="1"/>
</dbReference>
<protein>
    <submittedName>
        <fullName evidence="2">SDR family oxidoreductase</fullName>
    </submittedName>
</protein>
<dbReference type="EMBL" id="VDUY01000003">
    <property type="protein sequence ID" value="TXL66356.1"/>
    <property type="molecule type" value="Genomic_DNA"/>
</dbReference>
<evidence type="ECO:0000313" key="3">
    <source>
        <dbReference type="Proteomes" id="UP000321548"/>
    </source>
</evidence>
<dbReference type="Gene3D" id="3.40.50.720">
    <property type="entry name" value="NAD(P)-binding Rossmann-like Domain"/>
    <property type="match status" value="1"/>
</dbReference>
<dbReference type="PANTHER" id="PTHR43245">
    <property type="entry name" value="BIFUNCTIONAL POLYMYXIN RESISTANCE PROTEIN ARNA"/>
    <property type="match status" value="1"/>
</dbReference>
<name>A0A5C8NYZ5_9BURK</name>
<comment type="caution">
    <text evidence="2">The sequence shown here is derived from an EMBL/GenBank/DDBJ whole genome shotgun (WGS) entry which is preliminary data.</text>
</comment>